<keyword evidence="4" id="KW-0812">Transmembrane</keyword>
<protein>
    <recommendedName>
        <fullName evidence="2">histidine kinase</fullName>
        <ecNumber evidence="2">2.7.13.3</ecNumber>
    </recommendedName>
</protein>
<feature type="domain" description="Histidine kinase" evidence="5">
    <location>
        <begin position="891"/>
        <end position="1130"/>
    </location>
</feature>
<keyword evidence="3" id="KW-0597">Phosphoprotein</keyword>
<dbReference type="CDD" id="cd00082">
    <property type="entry name" value="HisKA"/>
    <property type="match status" value="1"/>
</dbReference>
<accession>A0AAJ1EX27</accession>
<dbReference type="Gene3D" id="2.130.10.10">
    <property type="entry name" value="YVTN repeat-like/Quinoprotein amine dehydrogenase"/>
    <property type="match status" value="2"/>
</dbReference>
<evidence type="ECO:0000313" key="6">
    <source>
        <dbReference type="EMBL" id="MCH4293509.1"/>
    </source>
</evidence>
<dbReference type="SMART" id="SM00388">
    <property type="entry name" value="HisKA"/>
    <property type="match status" value="1"/>
</dbReference>
<dbReference type="SUPFAM" id="SSF63829">
    <property type="entry name" value="Calcium-dependent phosphotriesterase"/>
    <property type="match status" value="2"/>
</dbReference>
<dbReference type="Proteomes" id="UP001297581">
    <property type="component" value="Unassembled WGS sequence"/>
</dbReference>
<dbReference type="Pfam" id="PF00512">
    <property type="entry name" value="HisKA"/>
    <property type="match status" value="1"/>
</dbReference>
<dbReference type="RefSeq" id="WP_240590023.1">
    <property type="nucleotide sequence ID" value="NZ_JAKUDL010000001.1"/>
</dbReference>
<dbReference type="InterPro" id="IPR003661">
    <property type="entry name" value="HisK_dim/P_dom"/>
</dbReference>
<dbReference type="Gene3D" id="3.30.565.10">
    <property type="entry name" value="Histidine kinase-like ATPase, C-terminal domain"/>
    <property type="match status" value="1"/>
</dbReference>
<dbReference type="Pfam" id="PF07495">
    <property type="entry name" value="Y_Y_Y"/>
    <property type="match status" value="1"/>
</dbReference>
<dbReference type="InterPro" id="IPR003594">
    <property type="entry name" value="HATPase_dom"/>
</dbReference>
<dbReference type="EMBL" id="JAKUDL010000001">
    <property type="protein sequence ID" value="MCH4293509.1"/>
    <property type="molecule type" value="Genomic_DNA"/>
</dbReference>
<dbReference type="SMART" id="SM00387">
    <property type="entry name" value="HATPase_c"/>
    <property type="match status" value="1"/>
</dbReference>
<proteinExistence type="predicted"/>
<dbReference type="GO" id="GO:0005524">
    <property type="term" value="F:ATP binding"/>
    <property type="evidence" value="ECO:0007669"/>
    <property type="project" value="UniProtKB-KW"/>
</dbReference>
<name>A0AAJ1EX27_9GAMM</name>
<dbReference type="Pfam" id="PF07494">
    <property type="entry name" value="Reg_prop"/>
    <property type="match status" value="1"/>
</dbReference>
<evidence type="ECO:0000256" key="3">
    <source>
        <dbReference type="ARBA" id="ARBA00022553"/>
    </source>
</evidence>
<comment type="caution">
    <text evidence="6">The sequence shown here is derived from an EMBL/GenBank/DDBJ whole genome shotgun (WGS) entry which is preliminary data.</text>
</comment>
<dbReference type="SUPFAM" id="SSF47384">
    <property type="entry name" value="Homodimeric domain of signal transducing histidine kinase"/>
    <property type="match status" value="1"/>
</dbReference>
<dbReference type="InterPro" id="IPR036097">
    <property type="entry name" value="HisK_dim/P_sf"/>
</dbReference>
<evidence type="ECO:0000256" key="2">
    <source>
        <dbReference type="ARBA" id="ARBA00012438"/>
    </source>
</evidence>
<dbReference type="InterPro" id="IPR036890">
    <property type="entry name" value="HATPase_C_sf"/>
</dbReference>
<evidence type="ECO:0000313" key="7">
    <source>
        <dbReference type="Proteomes" id="UP001297581"/>
    </source>
</evidence>
<keyword evidence="7" id="KW-1185">Reference proteome</keyword>
<dbReference type="SUPFAM" id="SSF55874">
    <property type="entry name" value="ATPase domain of HSP90 chaperone/DNA topoisomerase II/histidine kinase"/>
    <property type="match status" value="1"/>
</dbReference>
<feature type="transmembrane region" description="Helical" evidence="4">
    <location>
        <begin position="833"/>
        <end position="851"/>
    </location>
</feature>
<keyword evidence="4" id="KW-0472">Membrane</keyword>
<dbReference type="Gene3D" id="1.10.287.130">
    <property type="match status" value="1"/>
</dbReference>
<dbReference type="InterPro" id="IPR005467">
    <property type="entry name" value="His_kinase_dom"/>
</dbReference>
<dbReference type="InterPro" id="IPR011123">
    <property type="entry name" value="Y_Y_Y"/>
</dbReference>
<dbReference type="GO" id="GO:0000155">
    <property type="term" value="F:phosphorelay sensor kinase activity"/>
    <property type="evidence" value="ECO:0007669"/>
    <property type="project" value="InterPro"/>
</dbReference>
<dbReference type="EC" id="2.7.13.3" evidence="2"/>
<evidence type="ECO:0000259" key="5">
    <source>
        <dbReference type="PROSITE" id="PS50109"/>
    </source>
</evidence>
<dbReference type="InterPro" id="IPR011110">
    <property type="entry name" value="Reg_prop"/>
</dbReference>
<dbReference type="PANTHER" id="PTHR43547">
    <property type="entry name" value="TWO-COMPONENT HISTIDINE KINASE"/>
    <property type="match status" value="1"/>
</dbReference>
<dbReference type="InterPro" id="IPR004358">
    <property type="entry name" value="Sig_transdc_His_kin-like_C"/>
</dbReference>
<keyword evidence="4" id="KW-1133">Transmembrane helix</keyword>
<dbReference type="Pfam" id="PF02518">
    <property type="entry name" value="HATPase_c"/>
    <property type="match status" value="1"/>
</dbReference>
<dbReference type="PROSITE" id="PS50109">
    <property type="entry name" value="HIS_KIN"/>
    <property type="match status" value="1"/>
</dbReference>
<sequence length="1153" mass="127088">MIPQFRMRRSPQPSAWFFSHSISAGVRHCWHLLAMLFAFAISFQSQAIDSSFLTPPLFQVEANHKLPGKEVLKLEIDQQGFIWVGTRRGVFRFDGYEYQPLESANKLDLSKLHVRSLLADGQILWIGTMTQGVYRVDLSTWQATHFARNPEMSVSIGGSQVNAIKKDRNGKLWFAHDRGLDSWSEQSAQFTPYLSLDKPDDRYHNYLLDIEFDAEGKLWLSTAMGLASMDKGTAGFRLFANEGEMLHRVVLRRLYLASDNRLWLTSQNQGSYILSPDSGLVLQLDQDEGNAAHKVINTGIAETLEADGSRRIWLSGTKGVELRDGKTGKLIKHLQGNLLDHHGLAGDVVYSITSSPSGTLWLGVLGVGLQFHPPQAQGFSLIDRFAPALKELFSSNIHQLLNLGADELLVLTEQQASRVNLSTGLTAPFSDDIKVQQKLLVAAIKDQQDNFWFGGDSGNLITTSADGHWRNELQLPLTKNDGVLVKSLALGQEQELWAGSDRGLVRVSLDNLSMSPLKNADGSRFISFVRCLYLDEQNRLWVGTQGGLGLVMPGADTVNLFSREQATDGSLRHNQINQILGDSQGNLLITHPEGIDRLSSSELEKLTVTPEPMSSSGSDKSSGPDKNVAVLRFSPFANDITAQMIQPARLVALPTGQLWLGNTHLLDENGLLLAQFGEREGALDLGWSRSSPLLDDHSFAYASNNSMQLISTKARPRSIPDATVAITQIQLGSVDMPFDPLAPELVVGADDQRFSVRFASPDASSLGKVDYRYRLDGYDNDWLAAPEDIRLARYTALPPGEYRLHLQARARGGDWGPELLLNVSKAPKYYQTLWFQLLMATLLLALLYGLFRWRLARARAQQLAQFEHRDALRKAEMLSELMEQKNRMLAEVGHDLRTPLAMIKVQLEAMQDGLLQSSDATFESMANSLGNLNRMVGDIVQLSAEEGTNLAMSKAHLKLLPLIEEQITGFRPLMAQKGIRVSFSNSCQPELLPEPSVFADKARLEQVLGNLLKNSYKYTNHGGQVQLLLATPPSHLPQEPQISGASQQAWITLRIDDSAPGVAAEEYERLFDRLYRASNTGDADKAETASGSGLGLWICQSIIRAHGGTITASPSPLGGVAIEIQLPLSIPVSAKQPSLPATGSITDTSEHNA</sequence>
<evidence type="ECO:0000256" key="4">
    <source>
        <dbReference type="SAM" id="Phobius"/>
    </source>
</evidence>
<organism evidence="6 7">
    <name type="scientific">Shewanella zhuhaiensis</name>
    <dbReference type="NCBI Taxonomy" id="2919576"/>
    <lineage>
        <taxon>Bacteria</taxon>
        <taxon>Pseudomonadati</taxon>
        <taxon>Pseudomonadota</taxon>
        <taxon>Gammaproteobacteria</taxon>
        <taxon>Alteromonadales</taxon>
        <taxon>Shewanellaceae</taxon>
        <taxon>Shewanella</taxon>
    </lineage>
</organism>
<keyword evidence="6" id="KW-0067">ATP-binding</keyword>
<evidence type="ECO:0000256" key="1">
    <source>
        <dbReference type="ARBA" id="ARBA00000085"/>
    </source>
</evidence>
<dbReference type="PRINTS" id="PR00344">
    <property type="entry name" value="BCTRLSENSOR"/>
</dbReference>
<reference evidence="6 7" key="1">
    <citation type="submission" date="2022-02" db="EMBL/GenBank/DDBJ databases">
        <title>The genome sequence of Shewanella sp. 3B26.</title>
        <authorList>
            <person name="Du J."/>
        </authorList>
    </citation>
    <scope>NUCLEOTIDE SEQUENCE [LARGE SCALE GENOMIC DNA]</scope>
    <source>
        <strain evidence="6 7">3B26</strain>
    </source>
</reference>
<dbReference type="Gene3D" id="2.60.40.10">
    <property type="entry name" value="Immunoglobulins"/>
    <property type="match status" value="1"/>
</dbReference>
<dbReference type="InterPro" id="IPR015943">
    <property type="entry name" value="WD40/YVTN_repeat-like_dom_sf"/>
</dbReference>
<gene>
    <name evidence="6" type="ORF">MJ923_04225</name>
</gene>
<keyword evidence="6" id="KW-0547">Nucleotide-binding</keyword>
<dbReference type="PANTHER" id="PTHR43547:SF2">
    <property type="entry name" value="HYBRID SIGNAL TRANSDUCTION HISTIDINE KINASE C"/>
    <property type="match status" value="1"/>
</dbReference>
<dbReference type="AlphaFoldDB" id="A0AAJ1EX27"/>
<comment type="catalytic activity">
    <reaction evidence="1">
        <text>ATP + protein L-histidine = ADP + protein N-phospho-L-histidine.</text>
        <dbReference type="EC" id="2.7.13.3"/>
    </reaction>
</comment>
<dbReference type="InterPro" id="IPR013783">
    <property type="entry name" value="Ig-like_fold"/>
</dbReference>